<dbReference type="GO" id="GO:0003677">
    <property type="term" value="F:DNA binding"/>
    <property type="evidence" value="ECO:0007669"/>
    <property type="project" value="InterPro"/>
</dbReference>
<keyword evidence="5" id="KW-0539">Nucleus</keyword>
<evidence type="ECO:0000313" key="8">
    <source>
        <dbReference type="Proteomes" id="UP001270362"/>
    </source>
</evidence>
<dbReference type="GO" id="GO:0000428">
    <property type="term" value="C:DNA-directed RNA polymerase complex"/>
    <property type="evidence" value="ECO:0007669"/>
    <property type="project" value="UniProtKB-KW"/>
</dbReference>
<feature type="compositionally biased region" description="Basic and acidic residues" evidence="6">
    <location>
        <begin position="12"/>
        <end position="25"/>
    </location>
</feature>
<keyword evidence="3" id="KW-0240">DNA-directed RNA polymerase</keyword>
<dbReference type="Proteomes" id="UP001270362">
    <property type="component" value="Unassembled WGS sequence"/>
</dbReference>
<comment type="similarity">
    <text evidence="2">Belongs to the eukaryotic RPA49/POLR1E RNA polymerase subunit family.</text>
</comment>
<reference evidence="7" key="1">
    <citation type="journal article" date="2023" name="Mol. Phylogenet. Evol.">
        <title>Genome-scale phylogeny and comparative genomics of the fungal order Sordariales.</title>
        <authorList>
            <person name="Hensen N."/>
            <person name="Bonometti L."/>
            <person name="Westerberg I."/>
            <person name="Brannstrom I.O."/>
            <person name="Guillou S."/>
            <person name="Cros-Aarteil S."/>
            <person name="Calhoun S."/>
            <person name="Haridas S."/>
            <person name="Kuo A."/>
            <person name="Mondo S."/>
            <person name="Pangilinan J."/>
            <person name="Riley R."/>
            <person name="LaButti K."/>
            <person name="Andreopoulos B."/>
            <person name="Lipzen A."/>
            <person name="Chen C."/>
            <person name="Yan M."/>
            <person name="Daum C."/>
            <person name="Ng V."/>
            <person name="Clum A."/>
            <person name="Steindorff A."/>
            <person name="Ohm R.A."/>
            <person name="Martin F."/>
            <person name="Silar P."/>
            <person name="Natvig D.O."/>
            <person name="Lalanne C."/>
            <person name="Gautier V."/>
            <person name="Ament-Velasquez S.L."/>
            <person name="Kruys A."/>
            <person name="Hutchinson M.I."/>
            <person name="Powell A.J."/>
            <person name="Barry K."/>
            <person name="Miller A.N."/>
            <person name="Grigoriev I.V."/>
            <person name="Debuchy R."/>
            <person name="Gladieux P."/>
            <person name="Hiltunen Thoren M."/>
            <person name="Johannesson H."/>
        </authorList>
    </citation>
    <scope>NUCLEOTIDE SEQUENCE</scope>
    <source>
        <strain evidence="7">CBS 314.62</strain>
    </source>
</reference>
<evidence type="ECO:0000313" key="7">
    <source>
        <dbReference type="EMBL" id="KAK3682640.1"/>
    </source>
</evidence>
<keyword evidence="4" id="KW-0804">Transcription</keyword>
<dbReference type="EMBL" id="JAULSO010000005">
    <property type="protein sequence ID" value="KAK3682640.1"/>
    <property type="molecule type" value="Genomic_DNA"/>
</dbReference>
<evidence type="ECO:0000256" key="2">
    <source>
        <dbReference type="ARBA" id="ARBA00009430"/>
    </source>
</evidence>
<comment type="subcellular location">
    <subcellularLocation>
        <location evidence="1">Nucleus</location>
        <location evidence="1">Nucleolus</location>
    </subcellularLocation>
</comment>
<reference evidence="7" key="2">
    <citation type="submission" date="2023-06" db="EMBL/GenBank/DDBJ databases">
        <authorList>
            <consortium name="Lawrence Berkeley National Laboratory"/>
            <person name="Haridas S."/>
            <person name="Hensen N."/>
            <person name="Bonometti L."/>
            <person name="Westerberg I."/>
            <person name="Brannstrom I.O."/>
            <person name="Guillou S."/>
            <person name="Cros-Aarteil S."/>
            <person name="Calhoun S."/>
            <person name="Kuo A."/>
            <person name="Mondo S."/>
            <person name="Pangilinan J."/>
            <person name="Riley R."/>
            <person name="Labutti K."/>
            <person name="Andreopoulos B."/>
            <person name="Lipzen A."/>
            <person name="Chen C."/>
            <person name="Yanf M."/>
            <person name="Daum C."/>
            <person name="Ng V."/>
            <person name="Clum A."/>
            <person name="Steindorff A."/>
            <person name="Ohm R."/>
            <person name="Martin F."/>
            <person name="Silar P."/>
            <person name="Natvig D."/>
            <person name="Lalanne C."/>
            <person name="Gautier V."/>
            <person name="Ament-Velasquez S.L."/>
            <person name="Kruys A."/>
            <person name="Hutchinson M.I."/>
            <person name="Powell A.J."/>
            <person name="Barry K."/>
            <person name="Miller A.N."/>
            <person name="Grigoriev I.V."/>
            <person name="Debuchy R."/>
            <person name="Gladieux P."/>
            <person name="Thoren M.H."/>
            <person name="Johannesson H."/>
        </authorList>
    </citation>
    <scope>NUCLEOTIDE SEQUENCE</scope>
    <source>
        <strain evidence="7">CBS 314.62</strain>
    </source>
</reference>
<keyword evidence="8" id="KW-1185">Reference proteome</keyword>
<proteinExistence type="inferred from homology"/>
<protein>
    <submittedName>
        <fullName evidence="7">RNA polymerase I associated factor, A49-like protein</fullName>
    </submittedName>
</protein>
<comment type="caution">
    <text evidence="7">The sequence shown here is derived from an EMBL/GenBank/DDBJ whole genome shotgun (WGS) entry which is preliminary data.</text>
</comment>
<gene>
    <name evidence="7" type="ORF">B0T22DRAFT_471654</name>
</gene>
<feature type="region of interest" description="Disordered" evidence="6">
    <location>
        <begin position="1"/>
        <end position="32"/>
    </location>
</feature>
<sequence>MADLSAKKRKRREDGSQFKKNKVDFEEPQTTEKLPKTLAVKSVLNPQFAPPVIATTPGLDLSQSIQFHPYTKAEKAVSKRRKNGPAPPSTEMLLHSQSHRSMNYTAREDRPLGMEPLLKHYIGVLDPRTGELQMIEARKMVVRGVVRSKTANEEAMAERNVRHNMREMKNELGETFGTKKAKKAIRSVAENAITLADGGKLGRGELAIMDSLKDTTKNMATAEELQATIDGARPVPKGHYEAEDIQDVYIPAEIIGSEVLHAIPVQDWVEKVNSLEEVLVPSRFVANRVNRVAGNDDAIQRLKVMRYLSFVLIFWATTTEGKARGTRSIGQREKLRELMAPAPEVVIENIRRKFSDGGKMRKQHIDLLMTHCCVFACMIDNFEVNTFDLREDLKLEQKQLNQYFMEIGARMKQSKNGDKVDHIAKLALPLQFPRVRQARRK</sequence>
<evidence type="ECO:0000256" key="1">
    <source>
        <dbReference type="ARBA" id="ARBA00004604"/>
    </source>
</evidence>
<dbReference type="Pfam" id="PF06870">
    <property type="entry name" value="RNA_pol_I_A49"/>
    <property type="match status" value="1"/>
</dbReference>
<evidence type="ECO:0000256" key="3">
    <source>
        <dbReference type="ARBA" id="ARBA00022478"/>
    </source>
</evidence>
<organism evidence="7 8">
    <name type="scientific">Podospora appendiculata</name>
    <dbReference type="NCBI Taxonomy" id="314037"/>
    <lineage>
        <taxon>Eukaryota</taxon>
        <taxon>Fungi</taxon>
        <taxon>Dikarya</taxon>
        <taxon>Ascomycota</taxon>
        <taxon>Pezizomycotina</taxon>
        <taxon>Sordariomycetes</taxon>
        <taxon>Sordariomycetidae</taxon>
        <taxon>Sordariales</taxon>
        <taxon>Podosporaceae</taxon>
        <taxon>Podospora</taxon>
    </lineage>
</organism>
<dbReference type="PANTHER" id="PTHR14440">
    <property type="entry name" value="DNA-DIRECTED RNA POLYMERASE I SUBUNIT RPA49"/>
    <property type="match status" value="1"/>
</dbReference>
<evidence type="ECO:0000256" key="6">
    <source>
        <dbReference type="SAM" id="MobiDB-lite"/>
    </source>
</evidence>
<name>A0AAE0X1F8_9PEZI</name>
<dbReference type="InterPro" id="IPR009668">
    <property type="entry name" value="RNA_pol-assoc_fac_A49-like"/>
</dbReference>
<accession>A0AAE0X1F8</accession>
<dbReference type="GO" id="GO:0006351">
    <property type="term" value="P:DNA-templated transcription"/>
    <property type="evidence" value="ECO:0007669"/>
    <property type="project" value="InterPro"/>
</dbReference>
<evidence type="ECO:0000256" key="4">
    <source>
        <dbReference type="ARBA" id="ARBA00023163"/>
    </source>
</evidence>
<evidence type="ECO:0000256" key="5">
    <source>
        <dbReference type="ARBA" id="ARBA00023242"/>
    </source>
</evidence>
<dbReference type="AlphaFoldDB" id="A0AAE0X1F8"/>
<dbReference type="GO" id="GO:0005730">
    <property type="term" value="C:nucleolus"/>
    <property type="evidence" value="ECO:0007669"/>
    <property type="project" value="UniProtKB-SubCell"/>
</dbReference>